<dbReference type="InterPro" id="IPR012336">
    <property type="entry name" value="Thioredoxin-like_fold"/>
</dbReference>
<dbReference type="Pfam" id="PF13098">
    <property type="entry name" value="Thioredoxin_2"/>
    <property type="match status" value="1"/>
</dbReference>
<dbReference type="RefSeq" id="WP_136835717.1">
    <property type="nucleotide sequence ID" value="NZ_SWBQ01000002.1"/>
</dbReference>
<dbReference type="PROSITE" id="PS51352">
    <property type="entry name" value="THIOREDOXIN_2"/>
    <property type="match status" value="1"/>
</dbReference>
<feature type="chain" id="PRO_5020870132" evidence="1">
    <location>
        <begin position="21"/>
        <end position="380"/>
    </location>
</feature>
<comment type="caution">
    <text evidence="3">The sequence shown here is derived from an EMBL/GenBank/DDBJ whole genome shotgun (WGS) entry which is preliminary data.</text>
</comment>
<feature type="domain" description="Thioredoxin" evidence="2">
    <location>
        <begin position="7"/>
        <end position="138"/>
    </location>
</feature>
<evidence type="ECO:0000259" key="2">
    <source>
        <dbReference type="PROSITE" id="PS51352"/>
    </source>
</evidence>
<accession>A0A4U1CKR8</accession>
<gene>
    <name evidence="3" type="ORF">FA047_09300</name>
</gene>
<organism evidence="3 4">
    <name type="scientific">Pedobacter frigoris</name>
    <dbReference type="NCBI Taxonomy" id="2571272"/>
    <lineage>
        <taxon>Bacteria</taxon>
        <taxon>Pseudomonadati</taxon>
        <taxon>Bacteroidota</taxon>
        <taxon>Sphingobacteriia</taxon>
        <taxon>Sphingobacteriales</taxon>
        <taxon>Sphingobacteriaceae</taxon>
        <taxon>Pedobacter</taxon>
    </lineage>
</organism>
<keyword evidence="1" id="KW-0732">Signal</keyword>
<dbReference type="Gene3D" id="3.40.30.10">
    <property type="entry name" value="Glutaredoxin"/>
    <property type="match status" value="1"/>
</dbReference>
<proteinExistence type="predicted"/>
<dbReference type="InterPro" id="IPR036249">
    <property type="entry name" value="Thioredoxin-like_sf"/>
</dbReference>
<sequence>MKALKIYLSLMLLFVLTANAQEGQFISSVTDWDSLVATAKKEKKMIFVDSYFVGCHPCKQMDDEVFPMPQVMKLMQDNFISVKIDFLKEDLGKQLQVKYAVTGFPTFLLLNSNAELVSKFSGYQEADKFQTLLKEAIAKSKKGETLKGFSASMKVEYPDFYIAAFKERKAYTAQDLVNYLKGNKITEERYAVPFLFNRSVSPELSEYLLTNYYPLEKMYGKDMVWGKRIATMAAKLKTSVPERDDVKFAAFLAEVKPLFSKEDWPYAKLDIAEEYYYKQLKDHKTFFKYAAENYNDDDNKVRYMAFYLSLPTVDEEEKKLYAEWMKKVVRESSSYELLGTATRIMSAQNDKQKAKQYAGWGIKKAELVNKSDKHFQASLN</sequence>
<keyword evidence="4" id="KW-1185">Reference proteome</keyword>
<dbReference type="SUPFAM" id="SSF52833">
    <property type="entry name" value="Thioredoxin-like"/>
    <property type="match status" value="1"/>
</dbReference>
<reference evidence="3 4" key="1">
    <citation type="submission" date="2019-04" db="EMBL/GenBank/DDBJ databases">
        <title>Pedobacter sp. RP-3-15 sp. nov., isolated from Arctic soil.</title>
        <authorList>
            <person name="Dahal R.H."/>
            <person name="Kim D.-U."/>
        </authorList>
    </citation>
    <scope>NUCLEOTIDE SEQUENCE [LARGE SCALE GENOMIC DNA]</scope>
    <source>
        <strain evidence="3 4">RP-3-15</strain>
    </source>
</reference>
<protein>
    <submittedName>
        <fullName evidence="3">Thioredoxin family protein</fullName>
    </submittedName>
</protein>
<dbReference type="InterPro" id="IPR013766">
    <property type="entry name" value="Thioredoxin_domain"/>
</dbReference>
<feature type="signal peptide" evidence="1">
    <location>
        <begin position="1"/>
        <end position="20"/>
    </location>
</feature>
<dbReference type="EMBL" id="SWBQ01000002">
    <property type="protein sequence ID" value="TKC07432.1"/>
    <property type="molecule type" value="Genomic_DNA"/>
</dbReference>
<dbReference type="AlphaFoldDB" id="A0A4U1CKR8"/>
<evidence type="ECO:0000313" key="3">
    <source>
        <dbReference type="EMBL" id="TKC07432.1"/>
    </source>
</evidence>
<name>A0A4U1CKR8_9SPHI</name>
<evidence type="ECO:0000256" key="1">
    <source>
        <dbReference type="SAM" id="SignalP"/>
    </source>
</evidence>
<dbReference type="Proteomes" id="UP000307244">
    <property type="component" value="Unassembled WGS sequence"/>
</dbReference>
<evidence type="ECO:0000313" key="4">
    <source>
        <dbReference type="Proteomes" id="UP000307244"/>
    </source>
</evidence>
<dbReference type="OrthoDB" id="120730at2"/>